<keyword evidence="8" id="KW-1185">Reference proteome</keyword>
<reference evidence="7 8" key="1">
    <citation type="submission" date="2020-11" db="EMBL/GenBank/DDBJ databases">
        <title>Sequencing the genomes of 1000 actinobacteria strains.</title>
        <authorList>
            <person name="Klenk H.-P."/>
        </authorList>
    </citation>
    <scope>NUCLEOTIDE SEQUENCE [LARGE SCALE GENOMIC DNA]</scope>
    <source>
        <strain evidence="7 8">DSM 101692</strain>
    </source>
</reference>
<organism evidence="7 8">
    <name type="scientific">Micromonospora ureilytica</name>
    <dbReference type="NCBI Taxonomy" id="709868"/>
    <lineage>
        <taxon>Bacteria</taxon>
        <taxon>Bacillati</taxon>
        <taxon>Actinomycetota</taxon>
        <taxon>Actinomycetes</taxon>
        <taxon>Micromonosporales</taxon>
        <taxon>Micromonosporaceae</taxon>
        <taxon>Micromonospora</taxon>
    </lineage>
</organism>
<feature type="region of interest" description="Disordered" evidence="5">
    <location>
        <begin position="207"/>
        <end position="228"/>
    </location>
</feature>
<dbReference type="SUPFAM" id="SSF46689">
    <property type="entry name" value="Homeodomain-like"/>
    <property type="match status" value="1"/>
</dbReference>
<sequence length="228" mass="24167">MPQRGRPRGFDADEALERAAEVFWRQGYEGASVTDLTEAMGINKPSLYAAFGGKEELFRKAVARYAEKDMEYARDAFTQPTAYEVVATLLRGNVIAVTRPDRPLGCLSIQGGVACATENAPVAGFLATSRLAGEGALADRFARAVAEGDLPAHADPVALARFVMIVTEGQAVHAAAGVSREDLRQAAEIALAGFAAASGARLPERAADPAWASSFEQPSAAAFRRPRT</sequence>
<evidence type="ECO:0000256" key="2">
    <source>
        <dbReference type="ARBA" id="ARBA00023125"/>
    </source>
</evidence>
<comment type="caution">
    <text evidence="7">The sequence shown here is derived from an EMBL/GenBank/DDBJ whole genome shotgun (WGS) entry which is preliminary data.</text>
</comment>
<dbReference type="PRINTS" id="PR00455">
    <property type="entry name" value="HTHTETR"/>
</dbReference>
<dbReference type="EMBL" id="JADOTX010000001">
    <property type="protein sequence ID" value="MBG6068990.1"/>
    <property type="molecule type" value="Genomic_DNA"/>
</dbReference>
<dbReference type="Proteomes" id="UP000614915">
    <property type="component" value="Unassembled WGS sequence"/>
</dbReference>
<keyword evidence="3" id="KW-0804">Transcription</keyword>
<feature type="domain" description="HTH tetR-type" evidence="6">
    <location>
        <begin position="9"/>
        <end position="69"/>
    </location>
</feature>
<feature type="DNA-binding region" description="H-T-H motif" evidence="4">
    <location>
        <begin position="32"/>
        <end position="51"/>
    </location>
</feature>
<dbReference type="PANTHER" id="PTHR47506">
    <property type="entry name" value="TRANSCRIPTIONAL REGULATORY PROTEIN"/>
    <property type="match status" value="1"/>
</dbReference>
<dbReference type="Pfam" id="PF00440">
    <property type="entry name" value="TetR_N"/>
    <property type="match status" value="1"/>
</dbReference>
<evidence type="ECO:0000259" key="6">
    <source>
        <dbReference type="PROSITE" id="PS50977"/>
    </source>
</evidence>
<protein>
    <submittedName>
        <fullName evidence="7">AcrR family transcriptional regulator</fullName>
    </submittedName>
</protein>
<dbReference type="Gene3D" id="1.10.357.10">
    <property type="entry name" value="Tetracycline Repressor, domain 2"/>
    <property type="match status" value="1"/>
</dbReference>
<dbReference type="InterPro" id="IPR023772">
    <property type="entry name" value="DNA-bd_HTH_TetR-type_CS"/>
</dbReference>
<dbReference type="InterPro" id="IPR036271">
    <property type="entry name" value="Tet_transcr_reg_TetR-rel_C_sf"/>
</dbReference>
<proteinExistence type="predicted"/>
<dbReference type="Gene3D" id="1.10.10.60">
    <property type="entry name" value="Homeodomain-like"/>
    <property type="match status" value="1"/>
</dbReference>
<evidence type="ECO:0000256" key="1">
    <source>
        <dbReference type="ARBA" id="ARBA00023015"/>
    </source>
</evidence>
<gene>
    <name evidence="7" type="ORF">IW248_005277</name>
</gene>
<dbReference type="PROSITE" id="PS50977">
    <property type="entry name" value="HTH_TETR_2"/>
    <property type="match status" value="1"/>
</dbReference>
<evidence type="ECO:0000256" key="3">
    <source>
        <dbReference type="ARBA" id="ARBA00023163"/>
    </source>
</evidence>
<keyword evidence="2 4" id="KW-0238">DNA-binding</keyword>
<name>A0ABS0JPK8_9ACTN</name>
<dbReference type="InterPro" id="IPR001647">
    <property type="entry name" value="HTH_TetR"/>
</dbReference>
<evidence type="ECO:0000256" key="4">
    <source>
        <dbReference type="PROSITE-ProRule" id="PRU00335"/>
    </source>
</evidence>
<dbReference type="SUPFAM" id="SSF48498">
    <property type="entry name" value="Tetracyclin repressor-like, C-terminal domain"/>
    <property type="match status" value="1"/>
</dbReference>
<accession>A0ABS0JPK8</accession>
<evidence type="ECO:0000313" key="8">
    <source>
        <dbReference type="Proteomes" id="UP000614915"/>
    </source>
</evidence>
<dbReference type="RefSeq" id="WP_196929098.1">
    <property type="nucleotide sequence ID" value="NZ_JADOTX010000001.1"/>
</dbReference>
<dbReference type="InterPro" id="IPR009057">
    <property type="entry name" value="Homeodomain-like_sf"/>
</dbReference>
<dbReference type="PANTHER" id="PTHR47506:SF1">
    <property type="entry name" value="HTH-TYPE TRANSCRIPTIONAL REGULATOR YJDC"/>
    <property type="match status" value="1"/>
</dbReference>
<evidence type="ECO:0000256" key="5">
    <source>
        <dbReference type="SAM" id="MobiDB-lite"/>
    </source>
</evidence>
<dbReference type="PROSITE" id="PS01081">
    <property type="entry name" value="HTH_TETR_1"/>
    <property type="match status" value="1"/>
</dbReference>
<evidence type="ECO:0000313" key="7">
    <source>
        <dbReference type="EMBL" id="MBG6068990.1"/>
    </source>
</evidence>
<keyword evidence="1" id="KW-0805">Transcription regulation</keyword>